<accession>A0A256FTF5</accession>
<feature type="compositionally biased region" description="Polar residues" evidence="1">
    <location>
        <begin position="1"/>
        <end position="10"/>
    </location>
</feature>
<dbReference type="Proteomes" id="UP000216345">
    <property type="component" value="Unassembled WGS sequence"/>
</dbReference>
<evidence type="ECO:0000313" key="2">
    <source>
        <dbReference type="EMBL" id="OYR18103.1"/>
    </source>
</evidence>
<sequence length="51" mass="5559">MDPGSTNCSPQHCGPSNVRSRIRIPDHTSPDIQYPTVSIIRKADAEAGIIR</sequence>
<keyword evidence="3" id="KW-1185">Reference proteome</keyword>
<dbReference type="EMBL" id="NNRK01000017">
    <property type="protein sequence ID" value="OYR18103.1"/>
    <property type="molecule type" value="Genomic_DNA"/>
</dbReference>
<reference evidence="2 3" key="1">
    <citation type="submission" date="2017-07" db="EMBL/GenBank/DDBJ databases">
        <title>Phylogenetic study on the rhizospheric bacterium Ochrobactrum sp. A44.</title>
        <authorList>
            <person name="Krzyzanowska D.M."/>
            <person name="Ossowicki A."/>
            <person name="Rajewska M."/>
            <person name="Maciag T."/>
            <person name="Kaczynski Z."/>
            <person name="Czerwicka M."/>
            <person name="Jafra S."/>
        </authorList>
    </citation>
    <scope>NUCLEOTIDE SEQUENCE [LARGE SCALE GENOMIC DNA]</scope>
    <source>
        <strain evidence="2 3">PR17</strain>
    </source>
</reference>
<evidence type="ECO:0000313" key="3">
    <source>
        <dbReference type="Proteomes" id="UP000216345"/>
    </source>
</evidence>
<name>A0A256FTF5_9HYPH</name>
<protein>
    <submittedName>
        <fullName evidence="2">Uncharacterized protein</fullName>
    </submittedName>
</protein>
<proteinExistence type="predicted"/>
<dbReference type="AlphaFoldDB" id="A0A256FTF5"/>
<evidence type="ECO:0000256" key="1">
    <source>
        <dbReference type="SAM" id="MobiDB-lite"/>
    </source>
</evidence>
<organism evidence="2 3">
    <name type="scientific">Brucella rhizosphaerae</name>
    <dbReference type="NCBI Taxonomy" id="571254"/>
    <lineage>
        <taxon>Bacteria</taxon>
        <taxon>Pseudomonadati</taxon>
        <taxon>Pseudomonadota</taxon>
        <taxon>Alphaproteobacteria</taxon>
        <taxon>Hyphomicrobiales</taxon>
        <taxon>Brucellaceae</taxon>
        <taxon>Brucella/Ochrobactrum group</taxon>
        <taxon>Brucella</taxon>
    </lineage>
</organism>
<comment type="caution">
    <text evidence="2">The sequence shown here is derived from an EMBL/GenBank/DDBJ whole genome shotgun (WGS) entry which is preliminary data.</text>
</comment>
<feature type="region of interest" description="Disordered" evidence="1">
    <location>
        <begin position="1"/>
        <end position="31"/>
    </location>
</feature>
<gene>
    <name evidence="2" type="ORF">CEV32_3794</name>
</gene>